<dbReference type="InterPro" id="IPR016153">
    <property type="entry name" value="Heat_shock_Hsp33_N"/>
</dbReference>
<dbReference type="GO" id="GO:0044183">
    <property type="term" value="F:protein folding chaperone"/>
    <property type="evidence" value="ECO:0007669"/>
    <property type="project" value="TreeGrafter"/>
</dbReference>
<comment type="PTM">
    <text evidence="6">Under oxidizing conditions two disulfide bonds are formed involving the reactive cysteines. Under reducing conditions zinc is bound to the reactive cysteines and the protein is inactive.</text>
</comment>
<gene>
    <name evidence="6" type="primary">hslO</name>
    <name evidence="7" type="ORF">FC19_GL001056</name>
</gene>
<keyword evidence="1 6" id="KW-0963">Cytoplasm</keyword>
<dbReference type="HAMAP" id="MF_00117">
    <property type="entry name" value="HslO"/>
    <property type="match status" value="1"/>
</dbReference>
<dbReference type="Pfam" id="PF01430">
    <property type="entry name" value="HSP33"/>
    <property type="match status" value="1"/>
</dbReference>
<dbReference type="GO" id="GO:0042026">
    <property type="term" value="P:protein refolding"/>
    <property type="evidence" value="ECO:0007669"/>
    <property type="project" value="TreeGrafter"/>
</dbReference>
<dbReference type="CDD" id="cd00498">
    <property type="entry name" value="Hsp33"/>
    <property type="match status" value="1"/>
</dbReference>
<keyword evidence="5 6" id="KW-0676">Redox-active center</keyword>
<dbReference type="NCBIfam" id="NF001033">
    <property type="entry name" value="PRK00114.1"/>
    <property type="match status" value="1"/>
</dbReference>
<dbReference type="GO" id="GO:0005737">
    <property type="term" value="C:cytoplasm"/>
    <property type="evidence" value="ECO:0007669"/>
    <property type="project" value="UniProtKB-SubCell"/>
</dbReference>
<protein>
    <recommendedName>
        <fullName evidence="6">33 kDa chaperonin</fullName>
    </recommendedName>
    <alternativeName>
        <fullName evidence="6">Heat shock protein 33 homolog</fullName>
        <shortName evidence="6">HSP33</shortName>
    </alternativeName>
</protein>
<dbReference type="STRING" id="1423725.FC19_GL001056"/>
<evidence type="ECO:0000256" key="5">
    <source>
        <dbReference type="ARBA" id="ARBA00023284"/>
    </source>
</evidence>
<reference evidence="7 8" key="1">
    <citation type="journal article" date="2015" name="Genome Announc.">
        <title>Expanding the biotechnology potential of lactobacilli through comparative genomics of 213 strains and associated genera.</title>
        <authorList>
            <person name="Sun Z."/>
            <person name="Harris H.M."/>
            <person name="McCann A."/>
            <person name="Guo C."/>
            <person name="Argimon S."/>
            <person name="Zhang W."/>
            <person name="Yang X."/>
            <person name="Jeffery I.B."/>
            <person name="Cooney J.C."/>
            <person name="Kagawa T.F."/>
            <person name="Liu W."/>
            <person name="Song Y."/>
            <person name="Salvetti E."/>
            <person name="Wrobel A."/>
            <person name="Rasinkangas P."/>
            <person name="Parkhill J."/>
            <person name="Rea M.C."/>
            <person name="O'Sullivan O."/>
            <person name="Ritari J."/>
            <person name="Douillard F.P."/>
            <person name="Paul Ross R."/>
            <person name="Yang R."/>
            <person name="Briner A.E."/>
            <person name="Felis G.E."/>
            <person name="de Vos W.M."/>
            <person name="Barrangou R."/>
            <person name="Klaenhammer T.R."/>
            <person name="Caufield P.W."/>
            <person name="Cui Y."/>
            <person name="Zhang H."/>
            <person name="O'Toole P.W."/>
        </authorList>
    </citation>
    <scope>NUCLEOTIDE SEQUENCE [LARGE SCALE GENOMIC DNA]</scope>
    <source>
        <strain evidence="7 8">DSM 21051</strain>
    </source>
</reference>
<dbReference type="InterPro" id="IPR000397">
    <property type="entry name" value="Heat_shock_Hsp33"/>
</dbReference>
<proteinExistence type="inferred from homology"/>
<evidence type="ECO:0000256" key="3">
    <source>
        <dbReference type="ARBA" id="ARBA00023157"/>
    </source>
</evidence>
<dbReference type="Gene3D" id="3.90.1280.10">
    <property type="entry name" value="HSP33 redox switch-like"/>
    <property type="match status" value="1"/>
</dbReference>
<dbReference type="SUPFAM" id="SSF118352">
    <property type="entry name" value="HSP33 redox switch-like"/>
    <property type="match status" value="1"/>
</dbReference>
<accession>A0A0R2CXR6</accession>
<feature type="disulfide bond" description="Redox-active" evidence="6">
    <location>
        <begin position="279"/>
        <end position="282"/>
    </location>
</feature>
<evidence type="ECO:0000313" key="7">
    <source>
        <dbReference type="EMBL" id="KRM96245.1"/>
    </source>
</evidence>
<dbReference type="AlphaFoldDB" id="A0A0R2CXR6"/>
<comment type="subcellular location">
    <subcellularLocation>
        <location evidence="6">Cytoplasm</location>
    </subcellularLocation>
</comment>
<keyword evidence="8" id="KW-1185">Reference proteome</keyword>
<evidence type="ECO:0000313" key="8">
    <source>
        <dbReference type="Proteomes" id="UP000051015"/>
    </source>
</evidence>
<evidence type="ECO:0000256" key="2">
    <source>
        <dbReference type="ARBA" id="ARBA00022833"/>
    </source>
</evidence>
<comment type="similarity">
    <text evidence="6">Belongs to the HSP33 family.</text>
</comment>
<evidence type="ECO:0000256" key="1">
    <source>
        <dbReference type="ARBA" id="ARBA00022490"/>
    </source>
</evidence>
<evidence type="ECO:0000256" key="6">
    <source>
        <dbReference type="HAMAP-Rule" id="MF_00117"/>
    </source>
</evidence>
<keyword evidence="7" id="KW-0346">Stress response</keyword>
<dbReference type="EMBL" id="AYZD01000016">
    <property type="protein sequence ID" value="KRM96245.1"/>
    <property type="molecule type" value="Genomic_DNA"/>
</dbReference>
<dbReference type="InterPro" id="IPR016154">
    <property type="entry name" value="Heat_shock_Hsp33_C"/>
</dbReference>
<keyword evidence="4 6" id="KW-0143">Chaperone</keyword>
<dbReference type="PANTHER" id="PTHR30111">
    <property type="entry name" value="33 KDA CHAPERONIN"/>
    <property type="match status" value="1"/>
</dbReference>
<dbReference type="Gene3D" id="3.55.30.10">
    <property type="entry name" value="Hsp33 domain"/>
    <property type="match status" value="1"/>
</dbReference>
<dbReference type="Proteomes" id="UP000051015">
    <property type="component" value="Unassembled WGS sequence"/>
</dbReference>
<name>A0A0R2CXR6_9LACO</name>
<dbReference type="GO" id="GO:0051082">
    <property type="term" value="F:unfolded protein binding"/>
    <property type="evidence" value="ECO:0007669"/>
    <property type="project" value="UniProtKB-UniRule"/>
</dbReference>
<comment type="caution">
    <text evidence="7">The sequence shown here is derived from an EMBL/GenBank/DDBJ whole genome shotgun (WGS) entry which is preliminary data.</text>
</comment>
<comment type="function">
    <text evidence="6">Redox regulated molecular chaperone. Protects both thermally unfolding and oxidatively damaged proteins from irreversible aggregation. Plays an important role in the bacterial defense system toward oxidative stress.</text>
</comment>
<dbReference type="PIRSF" id="PIRSF005261">
    <property type="entry name" value="Heat_shock_Hsp33"/>
    <property type="match status" value="1"/>
</dbReference>
<keyword evidence="3 6" id="KW-1015">Disulfide bond</keyword>
<dbReference type="PATRIC" id="fig|1423725.3.peg.1087"/>
<evidence type="ECO:0000256" key="4">
    <source>
        <dbReference type="ARBA" id="ARBA00023186"/>
    </source>
</evidence>
<keyword evidence="2 6" id="KW-0862">Zinc</keyword>
<sequence length="302" mass="32875">MKIILGGKMKDYLVKSLAYEGQLRVYAIDATRTVQQAQKIHNTWSAGTMALGRTLAATAMLSAASLKGKEKMTVKIMGDGPAGAIVVDGNAEGKVKGYLQNPHVHFPLNDKNKVSVKDAVGSKGFLSVTKDLGLKMPFTGQVPLVSGELGEDFTYYLAKSEQIPSAVGLATVLNEDNSVKLAGGFMIQVLPQTSKKIITKLEKKLALLPALSELMIHNNSPEEIIFELCGKNNVKILEKIPVSYSCDCSKDRFAKSLSSIAAKDLETMIKEDHGAEAICHFCGKKYYFSEDELKKLYSKSFS</sequence>
<organism evidence="7 8">
    <name type="scientific">Liquorilactobacillus aquaticus DSM 21051</name>
    <dbReference type="NCBI Taxonomy" id="1423725"/>
    <lineage>
        <taxon>Bacteria</taxon>
        <taxon>Bacillati</taxon>
        <taxon>Bacillota</taxon>
        <taxon>Bacilli</taxon>
        <taxon>Lactobacillales</taxon>
        <taxon>Lactobacillaceae</taxon>
        <taxon>Liquorilactobacillus</taxon>
    </lineage>
</organism>
<dbReference type="PANTHER" id="PTHR30111:SF1">
    <property type="entry name" value="33 KDA CHAPERONIN"/>
    <property type="match status" value="1"/>
</dbReference>
<dbReference type="SUPFAM" id="SSF64397">
    <property type="entry name" value="Hsp33 domain"/>
    <property type="match status" value="1"/>
</dbReference>
<feature type="disulfide bond" description="Redox-active" evidence="6">
    <location>
        <begin position="246"/>
        <end position="248"/>
    </location>
</feature>